<comment type="caution">
    <text evidence="1">The sequence shown here is derived from an EMBL/GenBank/DDBJ whole genome shotgun (WGS) entry which is preliminary data.</text>
</comment>
<dbReference type="SUPFAM" id="SSF116960">
    <property type="entry name" value="YfbU-like"/>
    <property type="match status" value="1"/>
</dbReference>
<dbReference type="AlphaFoldDB" id="A0A2D0KY74"/>
<evidence type="ECO:0000313" key="1">
    <source>
        <dbReference type="EMBL" id="PHM68399.1"/>
    </source>
</evidence>
<sequence>MEIRDSEKLILLMLCDLYEKNNIEGDIDHNFIRDAIYEHQTWAIPWKHSGIPFEHQDTPSDVKTVFDILDMWRVIEYSYAELNEDEKNKLAVDAEPFGRNPFFRGFDGNNETNLLVATDFIINKLGRFKEFKRRDLNSHAPSLDGYLRMLKIFTPELKNNMGHPLSVEQLTLILLEKRHPSNR</sequence>
<evidence type="ECO:0008006" key="3">
    <source>
        <dbReference type="Google" id="ProtNLM"/>
    </source>
</evidence>
<dbReference type="EMBL" id="NJCX01000046">
    <property type="protein sequence ID" value="PHM68399.1"/>
    <property type="molecule type" value="Genomic_DNA"/>
</dbReference>
<dbReference type="OrthoDB" id="7595565at2"/>
<evidence type="ECO:0000313" key="2">
    <source>
        <dbReference type="Proteomes" id="UP000221101"/>
    </source>
</evidence>
<dbReference type="RefSeq" id="WP_099143410.1">
    <property type="nucleotide sequence ID" value="NZ_CAWNOR010000082.1"/>
</dbReference>
<organism evidence="1 2">
    <name type="scientific">Xenorhabdus kozodoii</name>
    <dbReference type="NCBI Taxonomy" id="351676"/>
    <lineage>
        <taxon>Bacteria</taxon>
        <taxon>Pseudomonadati</taxon>
        <taxon>Pseudomonadota</taxon>
        <taxon>Gammaproteobacteria</taxon>
        <taxon>Enterobacterales</taxon>
        <taxon>Morganellaceae</taxon>
        <taxon>Xenorhabdus</taxon>
    </lineage>
</organism>
<keyword evidence="2" id="KW-1185">Reference proteome</keyword>
<dbReference type="InterPro" id="IPR005587">
    <property type="entry name" value="UPF0304_YfbU"/>
</dbReference>
<dbReference type="InterPro" id="IPR023146">
    <property type="entry name" value="YfbU_alpha-helical_sf"/>
</dbReference>
<dbReference type="Gene3D" id="1.10.3190.10">
    <property type="entry name" value="yfbu gene product, domain 2"/>
    <property type="match status" value="1"/>
</dbReference>
<reference evidence="1 2" key="1">
    <citation type="journal article" date="2017" name="Nat. Microbiol.">
        <title>Natural product diversity associated with the nematode symbionts Photorhabdus and Xenorhabdus.</title>
        <authorList>
            <person name="Tobias N.J."/>
            <person name="Wolff H."/>
            <person name="Djahanschiri B."/>
            <person name="Grundmann F."/>
            <person name="Kronenwerth M."/>
            <person name="Shi Y.M."/>
            <person name="Simonyi S."/>
            <person name="Grun P."/>
            <person name="Shapiro-Ilan D."/>
            <person name="Pidot S.J."/>
            <person name="Stinear T.P."/>
            <person name="Ebersberger I."/>
            <person name="Bode H.B."/>
        </authorList>
    </citation>
    <scope>NUCLEOTIDE SEQUENCE [LARGE SCALE GENOMIC DNA]</scope>
    <source>
        <strain evidence="1 2">DSM 17907</strain>
    </source>
</reference>
<dbReference type="Pfam" id="PF03887">
    <property type="entry name" value="YfbU"/>
    <property type="match status" value="1"/>
</dbReference>
<gene>
    <name evidence="1" type="ORF">Xkoz_03700</name>
</gene>
<name>A0A2D0KY74_9GAMM</name>
<protein>
    <recommendedName>
        <fullName evidence="3">YfbU family protein</fullName>
    </recommendedName>
</protein>
<proteinExistence type="predicted"/>
<accession>A0A2D0KY74</accession>
<dbReference type="Proteomes" id="UP000221101">
    <property type="component" value="Unassembled WGS sequence"/>
</dbReference>